<comment type="caution">
    <text evidence="3">The sequence shown here is derived from an EMBL/GenBank/DDBJ whole genome shotgun (WGS) entry which is preliminary data.</text>
</comment>
<dbReference type="Proteomes" id="UP000301737">
    <property type="component" value="Unassembled WGS sequence"/>
</dbReference>
<feature type="domain" description="Homeobox" evidence="2">
    <location>
        <begin position="93"/>
        <end position="137"/>
    </location>
</feature>
<organism evidence="3 4">
    <name type="scientific">Zygosaccharomyces mellis</name>
    <dbReference type="NCBI Taxonomy" id="42258"/>
    <lineage>
        <taxon>Eukaryota</taxon>
        <taxon>Fungi</taxon>
        <taxon>Dikarya</taxon>
        <taxon>Ascomycota</taxon>
        <taxon>Saccharomycotina</taxon>
        <taxon>Saccharomycetes</taxon>
        <taxon>Saccharomycetales</taxon>
        <taxon>Saccharomycetaceae</taxon>
        <taxon>Zygosaccharomyces</taxon>
    </lineage>
</organism>
<name>A0A4C2EH42_9SACH</name>
<dbReference type="InterPro" id="IPR001356">
    <property type="entry name" value="HD"/>
</dbReference>
<evidence type="ECO:0000313" key="3">
    <source>
        <dbReference type="EMBL" id="GCF01279.1"/>
    </source>
</evidence>
<gene>
    <name evidence="3" type="ORF">ZYGM_002114</name>
</gene>
<reference evidence="3 4" key="1">
    <citation type="submission" date="2019-01" db="EMBL/GenBank/DDBJ databases">
        <title>Draft Genome Sequencing of Zygosaccharomyces mellis Ca-7.</title>
        <authorList>
            <person name="Shiwa Y."/>
            <person name="Kanesaki Y."/>
            <person name="Ishige T."/>
            <person name="Mura K."/>
            <person name="Hori T."/>
            <person name="Tamura T."/>
        </authorList>
    </citation>
    <scope>NUCLEOTIDE SEQUENCE [LARGE SCALE GENOMIC DNA]</scope>
    <source>
        <strain evidence="3 4">Ca-7</strain>
    </source>
</reference>
<dbReference type="OrthoDB" id="2109411at2759"/>
<dbReference type="SUPFAM" id="SSF46689">
    <property type="entry name" value="Homeodomain-like"/>
    <property type="match status" value="1"/>
</dbReference>
<dbReference type="CDD" id="cd00086">
    <property type="entry name" value="homeodomain"/>
    <property type="match status" value="1"/>
</dbReference>
<keyword evidence="1" id="KW-0238">DNA-binding</keyword>
<comment type="subcellular location">
    <subcellularLocation>
        <location evidence="1">Nucleus</location>
    </subcellularLocation>
</comment>
<dbReference type="InterPro" id="IPR009057">
    <property type="entry name" value="Homeodomain-like_sf"/>
</dbReference>
<sequence length="140" mass="15653">MSNEFFIALNKLQQQYLSSFHKIFKTTIGNSSLSSREKSILIRCISQNYSSNLHITLSTLAIEYGGYAQLIDGSSVKGPALKGVSGDVIKNKVFSKECRRFLESVFEKKKTLTPRERNVVAATCGLTSIQVRRWVCNLLG</sequence>
<keyword evidence="1" id="KW-0539">Nucleus</keyword>
<protein>
    <recommendedName>
        <fullName evidence="2">Homeobox domain-containing protein</fullName>
    </recommendedName>
</protein>
<evidence type="ECO:0000256" key="1">
    <source>
        <dbReference type="RuleBase" id="RU000682"/>
    </source>
</evidence>
<keyword evidence="1" id="KW-0371">Homeobox</keyword>
<keyword evidence="4" id="KW-1185">Reference proteome</keyword>
<dbReference type="Gene3D" id="1.10.10.60">
    <property type="entry name" value="Homeodomain-like"/>
    <property type="match status" value="1"/>
</dbReference>
<dbReference type="AlphaFoldDB" id="A0A4C2EH42"/>
<dbReference type="EMBL" id="BIMX01000029">
    <property type="protein sequence ID" value="GCF01279.1"/>
    <property type="molecule type" value="Genomic_DNA"/>
</dbReference>
<evidence type="ECO:0000313" key="4">
    <source>
        <dbReference type="Proteomes" id="UP000301737"/>
    </source>
</evidence>
<dbReference type="GO" id="GO:0005634">
    <property type="term" value="C:nucleus"/>
    <property type="evidence" value="ECO:0007669"/>
    <property type="project" value="UniProtKB-SubCell"/>
</dbReference>
<proteinExistence type="predicted"/>
<accession>A0A4C2EH42</accession>
<evidence type="ECO:0000259" key="2">
    <source>
        <dbReference type="Pfam" id="PF00046"/>
    </source>
</evidence>
<dbReference type="GO" id="GO:0003677">
    <property type="term" value="F:DNA binding"/>
    <property type="evidence" value="ECO:0007669"/>
    <property type="project" value="UniProtKB-KW"/>
</dbReference>
<dbReference type="Pfam" id="PF00046">
    <property type="entry name" value="Homeodomain"/>
    <property type="match status" value="1"/>
</dbReference>